<evidence type="ECO:0000313" key="5">
    <source>
        <dbReference type="Proteomes" id="UP000596929"/>
    </source>
</evidence>
<feature type="domain" description="Peptidoglycan recognition protein family" evidence="3">
    <location>
        <begin position="17"/>
        <end position="134"/>
    </location>
</feature>
<dbReference type="InterPro" id="IPR015510">
    <property type="entry name" value="PGRP"/>
</dbReference>
<dbReference type="CDD" id="cd06583">
    <property type="entry name" value="PGRP"/>
    <property type="match status" value="1"/>
</dbReference>
<evidence type="ECO:0000256" key="1">
    <source>
        <dbReference type="ARBA" id="ARBA00007553"/>
    </source>
</evidence>
<evidence type="ECO:0000259" key="3">
    <source>
        <dbReference type="SMART" id="SM00701"/>
    </source>
</evidence>
<dbReference type="InterPro" id="IPR036505">
    <property type="entry name" value="Amidase/PGRP_sf"/>
</dbReference>
<dbReference type="EMBL" id="JACOOO010000005">
    <property type="protein sequence ID" value="MBC5628296.1"/>
    <property type="molecule type" value="Genomic_DNA"/>
</dbReference>
<dbReference type="Proteomes" id="UP000596929">
    <property type="component" value="Unassembled WGS sequence"/>
</dbReference>
<gene>
    <name evidence="4" type="ORF">H8S20_05245</name>
</gene>
<protein>
    <submittedName>
        <fullName evidence="4">N-acetylmuramoyl-L-alanine amidase</fullName>
    </submittedName>
</protein>
<dbReference type="PANTHER" id="PTHR11022:SF41">
    <property type="entry name" value="PEPTIDOGLYCAN-RECOGNITION PROTEIN LC-RELATED"/>
    <property type="match status" value="1"/>
</dbReference>
<evidence type="ECO:0000313" key="4">
    <source>
        <dbReference type="EMBL" id="MBC5628296.1"/>
    </source>
</evidence>
<dbReference type="Gene3D" id="3.40.80.10">
    <property type="entry name" value="Peptidoglycan recognition protein-like"/>
    <property type="match status" value="1"/>
</dbReference>
<proteinExistence type="inferred from homology"/>
<dbReference type="SMART" id="SM00701">
    <property type="entry name" value="PGRP"/>
    <property type="match status" value="1"/>
</dbReference>
<dbReference type="PANTHER" id="PTHR11022">
    <property type="entry name" value="PEPTIDOGLYCAN RECOGNITION PROTEIN"/>
    <property type="match status" value="1"/>
</dbReference>
<feature type="domain" description="N-acetylmuramoyl-L-alanine amidase" evidence="2">
    <location>
        <begin position="15"/>
        <end position="142"/>
    </location>
</feature>
<dbReference type="RefSeq" id="WP_186859457.1">
    <property type="nucleotide sequence ID" value="NZ_JACOOO010000005.1"/>
</dbReference>
<dbReference type="SMART" id="SM00644">
    <property type="entry name" value="Ami_2"/>
    <property type="match status" value="1"/>
</dbReference>
<dbReference type="Pfam" id="PF01510">
    <property type="entry name" value="Amidase_2"/>
    <property type="match status" value="1"/>
</dbReference>
<comment type="caution">
    <text evidence="4">The sequence shown here is derived from an EMBL/GenBank/DDBJ whole genome shotgun (WGS) entry which is preliminary data.</text>
</comment>
<dbReference type="InterPro" id="IPR006619">
    <property type="entry name" value="PGRP_domain_met/bac"/>
</dbReference>
<keyword evidence="5" id="KW-1185">Reference proteome</keyword>
<sequence>MKGGENIEIKKALIRISESLDDLIEPQYIIIHHTEEIGWNVYDTNDYHISLGWEGIGYNYFIEEDGTVFEGRGMKIGAHTRGMNKISIGICLSGNFDIGFPRQEQLISLKKLCTFFMKKYNISIKRVIGHREVENSKKSCPGTNFDMEQFRKSLI</sequence>
<organism evidence="4 5">
    <name type="scientific">Clostridium hominis</name>
    <dbReference type="NCBI Taxonomy" id="2763036"/>
    <lineage>
        <taxon>Bacteria</taxon>
        <taxon>Bacillati</taxon>
        <taxon>Bacillota</taxon>
        <taxon>Clostridia</taxon>
        <taxon>Eubacteriales</taxon>
        <taxon>Clostridiaceae</taxon>
        <taxon>Clostridium</taxon>
    </lineage>
</organism>
<comment type="similarity">
    <text evidence="1">Belongs to the N-acetylmuramoyl-L-alanine amidase 2 family.</text>
</comment>
<dbReference type="InterPro" id="IPR002502">
    <property type="entry name" value="Amidase_domain"/>
</dbReference>
<evidence type="ECO:0000259" key="2">
    <source>
        <dbReference type="SMART" id="SM00644"/>
    </source>
</evidence>
<name>A0ABR7DA78_9CLOT</name>
<reference evidence="4 5" key="1">
    <citation type="submission" date="2020-08" db="EMBL/GenBank/DDBJ databases">
        <title>Genome public.</title>
        <authorList>
            <person name="Liu C."/>
            <person name="Sun Q."/>
        </authorList>
    </citation>
    <scope>NUCLEOTIDE SEQUENCE [LARGE SCALE GENOMIC DNA]</scope>
    <source>
        <strain evidence="4 5">NSJ-6</strain>
    </source>
</reference>
<accession>A0ABR7DA78</accession>
<dbReference type="SUPFAM" id="SSF55846">
    <property type="entry name" value="N-acetylmuramoyl-L-alanine amidase-like"/>
    <property type="match status" value="1"/>
</dbReference>